<proteinExistence type="predicted"/>
<evidence type="ECO:0000313" key="1">
    <source>
        <dbReference type="EMBL" id="SDW81535.1"/>
    </source>
</evidence>
<dbReference type="EMBL" id="FNND01000004">
    <property type="protein sequence ID" value="SDW81535.1"/>
    <property type="molecule type" value="Genomic_DNA"/>
</dbReference>
<name>A0A1H2WLT8_9FLAO</name>
<protein>
    <submittedName>
        <fullName evidence="1">Uncharacterized protein</fullName>
    </submittedName>
</protein>
<keyword evidence="2" id="KW-1185">Reference proteome</keyword>
<reference evidence="1 2" key="1">
    <citation type="submission" date="2016-10" db="EMBL/GenBank/DDBJ databases">
        <authorList>
            <person name="Varghese N."/>
            <person name="Submissions S."/>
        </authorList>
    </citation>
    <scope>NUCLEOTIDE SEQUENCE [LARGE SCALE GENOMIC DNA]</scope>
    <source>
        <strain evidence="1 2">DSM 11449</strain>
    </source>
</reference>
<dbReference type="AlphaFoldDB" id="A0A1H2WLT8"/>
<accession>A0A1H2WLT8</accession>
<evidence type="ECO:0000313" key="2">
    <source>
        <dbReference type="Proteomes" id="UP000182771"/>
    </source>
</evidence>
<organism evidence="1 2">
    <name type="scientific">Capnocytophaga granulosa</name>
    <dbReference type="NCBI Taxonomy" id="45242"/>
    <lineage>
        <taxon>Bacteria</taxon>
        <taxon>Pseudomonadati</taxon>
        <taxon>Bacteroidota</taxon>
        <taxon>Flavobacteriia</taxon>
        <taxon>Flavobacteriales</taxon>
        <taxon>Flavobacteriaceae</taxon>
        <taxon>Capnocytophaga</taxon>
    </lineage>
</organism>
<dbReference type="Proteomes" id="UP000182771">
    <property type="component" value="Unassembled WGS sequence"/>
</dbReference>
<comment type="caution">
    <text evidence="1">The sequence shown here is derived from an EMBL/GenBank/DDBJ whole genome shotgun (WGS) entry which is preliminary data.</text>
</comment>
<gene>
    <name evidence="1" type="ORF">SAMN05444420_104134</name>
</gene>
<sequence length="32" mass="4130">MYRIERTKYHFIQTIDYQLIDFYKIIKYPLES</sequence>